<evidence type="ECO:0000259" key="3">
    <source>
        <dbReference type="PROSITE" id="PS51201"/>
    </source>
</evidence>
<dbReference type="RefSeq" id="WP_345971447.1">
    <property type="nucleotide sequence ID" value="NZ_CP147920.1"/>
</dbReference>
<dbReference type="SUPFAM" id="SSF51735">
    <property type="entry name" value="NAD(P)-binding Rossmann-fold domains"/>
    <property type="match status" value="2"/>
</dbReference>
<comment type="subcellular location">
    <subcellularLocation>
        <location evidence="1">Cell membrane</location>
        <topology evidence="1">Multi-pass membrane protein</topology>
    </subcellularLocation>
</comment>
<dbReference type="Pfam" id="PF02254">
    <property type="entry name" value="TrkA_N"/>
    <property type="match status" value="2"/>
</dbReference>
<feature type="transmembrane region" description="Helical" evidence="2">
    <location>
        <begin position="77"/>
        <end position="101"/>
    </location>
</feature>
<dbReference type="Gene3D" id="1.10.287.70">
    <property type="match status" value="1"/>
</dbReference>
<dbReference type="InterPro" id="IPR013099">
    <property type="entry name" value="K_chnl_dom"/>
</dbReference>
<dbReference type="Gene3D" id="3.40.50.720">
    <property type="entry name" value="NAD(P)-binding Rossmann-like Domain"/>
    <property type="match status" value="2"/>
</dbReference>
<accession>A0ABZ3HD72</accession>
<dbReference type="SUPFAM" id="SSF116726">
    <property type="entry name" value="TrkA C-terminal domain-like"/>
    <property type="match status" value="1"/>
</dbReference>
<keyword evidence="5" id="KW-1185">Reference proteome</keyword>
<dbReference type="InterPro" id="IPR036291">
    <property type="entry name" value="NAD(P)-bd_dom_sf"/>
</dbReference>
<dbReference type="PANTHER" id="PTHR43833">
    <property type="entry name" value="POTASSIUM CHANNEL PROTEIN 2-RELATED-RELATED"/>
    <property type="match status" value="1"/>
</dbReference>
<gene>
    <name evidence="4" type="ORF">WCY31_06280</name>
</gene>
<evidence type="ECO:0000256" key="2">
    <source>
        <dbReference type="SAM" id="Phobius"/>
    </source>
</evidence>
<sequence>MDNTALFLIIRRLRVPMFVLITTFGISILGMVLIPGVDEQGRPYHLTFFDAFYFVTYTASTIGFGETPYSFTYPQRLWVSFSIYLSVIGWFYAIGAIVALMQDKVLASQIDLSKFKGKIHGIREPFIIFVGYNLLAKSIIRKLSDEGIQSVVIENDAMRIDEMVLANYTLEIPALHGDINDPDVLRMAGVNKPLCQAVVSLSSDDAMNLHTAMAAKLLNPHVKVIVEATYEEYAENLNTIGIEIVENPFKIVAKRLYMGLRAPSLLMLEQWIYGEPLQLHPRDMIPTEGKYIVCGYGRMGKALRIALKRAGIEYVFIETNPKKVRQMRKDDVHIMVGEGQDKKLLLDAGVKEASCIIAGMNDDFINLSIVMAAKKLNPNIFTVARQNNIHDDSVFKAADIDRVTIVKNLLINQTYIAIARPLSERFLQLIKNKGAEWGDGLIITLKQIIGDNPDKLETVVDEEHAYALCRHLEKGETAELEILLRSRKDHRYCNRAVALYLRRGDEDFLLPDPGMPLQIGDQLLFAGDRESFEDIAYSMENLYELQYVLEGKSCATSVSCRLHTGR</sequence>
<protein>
    <submittedName>
        <fullName evidence="4">NAD-binding protein</fullName>
    </submittedName>
</protein>
<name>A0ABZ3HD72_9BACT</name>
<dbReference type="Proteomes" id="UP001447842">
    <property type="component" value="Chromosome"/>
</dbReference>
<feature type="transmembrane region" description="Helical" evidence="2">
    <location>
        <begin position="46"/>
        <end position="65"/>
    </location>
</feature>
<feature type="domain" description="RCK N-terminal" evidence="3">
    <location>
        <begin position="124"/>
        <end position="246"/>
    </location>
</feature>
<dbReference type="Pfam" id="PF07885">
    <property type="entry name" value="Ion_trans_2"/>
    <property type="match status" value="1"/>
</dbReference>
<feature type="domain" description="RCK N-terminal" evidence="3">
    <location>
        <begin position="288"/>
        <end position="404"/>
    </location>
</feature>
<keyword evidence="2" id="KW-0812">Transmembrane</keyword>
<evidence type="ECO:0000256" key="1">
    <source>
        <dbReference type="ARBA" id="ARBA00004651"/>
    </source>
</evidence>
<evidence type="ECO:0000313" key="4">
    <source>
        <dbReference type="EMBL" id="XAU16314.1"/>
    </source>
</evidence>
<dbReference type="EMBL" id="CP147920">
    <property type="protein sequence ID" value="XAU16314.1"/>
    <property type="molecule type" value="Genomic_DNA"/>
</dbReference>
<keyword evidence="2" id="KW-1133">Transmembrane helix</keyword>
<proteinExistence type="predicted"/>
<dbReference type="PROSITE" id="PS51201">
    <property type="entry name" value="RCK_N"/>
    <property type="match status" value="2"/>
</dbReference>
<dbReference type="InterPro" id="IPR036721">
    <property type="entry name" value="RCK_C_sf"/>
</dbReference>
<evidence type="ECO:0000313" key="5">
    <source>
        <dbReference type="Proteomes" id="UP001447842"/>
    </source>
</evidence>
<organism evidence="4 5">
    <name type="scientific">Sulfurimonas diazotrophicus</name>
    <dbReference type="NCBI Taxonomy" id="3131939"/>
    <lineage>
        <taxon>Bacteria</taxon>
        <taxon>Pseudomonadati</taxon>
        <taxon>Campylobacterota</taxon>
        <taxon>Epsilonproteobacteria</taxon>
        <taxon>Campylobacterales</taxon>
        <taxon>Sulfurimonadaceae</taxon>
        <taxon>Sulfurimonas</taxon>
    </lineage>
</organism>
<dbReference type="InterPro" id="IPR050721">
    <property type="entry name" value="Trk_Ktr_HKT_K-transport"/>
</dbReference>
<keyword evidence="2" id="KW-0472">Membrane</keyword>
<feature type="transmembrane region" description="Helical" evidence="2">
    <location>
        <begin position="15"/>
        <end position="34"/>
    </location>
</feature>
<dbReference type="InterPro" id="IPR003148">
    <property type="entry name" value="RCK_N"/>
</dbReference>
<reference evidence="4 5" key="1">
    <citation type="submission" date="2024-03" db="EMBL/GenBank/DDBJ databases">
        <title>Sulfurimonas sp. HSL3-1.</title>
        <authorList>
            <person name="Wang S."/>
        </authorList>
    </citation>
    <scope>NUCLEOTIDE SEQUENCE [LARGE SCALE GENOMIC DNA]</scope>
    <source>
        <strain evidence="4 5">HSL3-1</strain>
    </source>
</reference>
<dbReference type="SUPFAM" id="SSF81324">
    <property type="entry name" value="Voltage-gated potassium channels"/>
    <property type="match status" value="1"/>
</dbReference>